<keyword evidence="4" id="KW-1185">Reference proteome</keyword>
<accession>A0ABV5UVZ3</accession>
<dbReference type="EMBL" id="JBHMBH010000046">
    <property type="protein sequence ID" value="MFB9716365.1"/>
    <property type="molecule type" value="Genomic_DNA"/>
</dbReference>
<protein>
    <recommendedName>
        <fullName evidence="5">Peptidase metallopeptidase domain-containing protein</fullName>
    </recommendedName>
</protein>
<sequence length="652" mass="66946">MREIAMTTFAEKNHGGTEVPQPVLRPKIKRFLKGAAIVCIALAATTTAATIAPTAHAATGTDVFVPELSAIPAKGSRPSAPKTIFLNFEGGSLTKTSWNDLTGLNILPFKASGMTDAEKLEAYQETVQAFSSFDVNVVTTKPSNDDLVKTTPADTRYGVVVNISSNTRADPGFDKVYSGPSNTGRAPDNGFGSAYENQIFVSSTYARNQAVSLVNGQKAYDGDPGHAIGNTAVHEIGHTLGLLHHGFTPSTNGQTEYYRPEEGIWGPIMGSTGRVAFSRWSGGYPNDTHPGQDDIKVMTTERSIKDATKSVGFDSAGSPVRSYCTSSDGTTFAPELIGGECTAAAKANPANAVSVETYYSGKVAFVQTPESTNPAAPRELNTTTTSLSANGQLVTNDAPNYYSLHLGKGPASIDIAPIGPFSRLDVKVSLLRSGGEILAGPIDPAAQTVVQKMRSGSGTFVQQIPGEATGTGARIDLDVPADGSYVLKVEQASLGKMNANTAVKTVASPTYGSLGWYTVRGTITQAEPSSAAVPPSSPSAPSASAAVPPSSPSAPSASAAVPPSSPSAPSASAAVPPSSPSTPSASAAAGAPRPESTAPKGRQTGPVSAVVGTALAETGAGSAPYWFIAGVFALFIGGWVVAIASGRRPGRH</sequence>
<feature type="transmembrane region" description="Helical" evidence="2">
    <location>
        <begin position="31"/>
        <end position="52"/>
    </location>
</feature>
<evidence type="ECO:0000313" key="4">
    <source>
        <dbReference type="Proteomes" id="UP001589536"/>
    </source>
</evidence>
<keyword evidence="2" id="KW-0472">Membrane</keyword>
<evidence type="ECO:0000256" key="1">
    <source>
        <dbReference type="SAM" id="MobiDB-lite"/>
    </source>
</evidence>
<feature type="compositionally biased region" description="Low complexity" evidence="1">
    <location>
        <begin position="528"/>
        <end position="592"/>
    </location>
</feature>
<feature type="region of interest" description="Disordered" evidence="1">
    <location>
        <begin position="528"/>
        <end position="606"/>
    </location>
</feature>
<dbReference type="Gene3D" id="3.40.390.10">
    <property type="entry name" value="Collagenase (Catalytic Domain)"/>
    <property type="match status" value="1"/>
</dbReference>
<evidence type="ECO:0000256" key="2">
    <source>
        <dbReference type="SAM" id="Phobius"/>
    </source>
</evidence>
<dbReference type="Proteomes" id="UP001589536">
    <property type="component" value="Unassembled WGS sequence"/>
</dbReference>
<gene>
    <name evidence="3" type="ORF">ACFFPI_19885</name>
</gene>
<evidence type="ECO:0000313" key="3">
    <source>
        <dbReference type="EMBL" id="MFB9716365.1"/>
    </source>
</evidence>
<dbReference type="SUPFAM" id="SSF55486">
    <property type="entry name" value="Metalloproteases ('zincins'), catalytic domain"/>
    <property type="match status" value="1"/>
</dbReference>
<dbReference type="RefSeq" id="WP_376955139.1">
    <property type="nucleotide sequence ID" value="NZ_JBHMBH010000046.1"/>
</dbReference>
<comment type="caution">
    <text evidence="3">The sequence shown here is derived from an EMBL/GenBank/DDBJ whole genome shotgun (WGS) entry which is preliminary data.</text>
</comment>
<keyword evidence="2" id="KW-1133">Transmembrane helix</keyword>
<name>A0ABV5UVZ3_9MICC</name>
<keyword evidence="2" id="KW-0812">Transmembrane</keyword>
<proteinExistence type="predicted"/>
<feature type="transmembrane region" description="Helical" evidence="2">
    <location>
        <begin position="625"/>
        <end position="644"/>
    </location>
</feature>
<reference evidence="3 4" key="1">
    <citation type="submission" date="2024-09" db="EMBL/GenBank/DDBJ databases">
        <authorList>
            <person name="Sun Q."/>
            <person name="Mori K."/>
        </authorList>
    </citation>
    <scope>NUCLEOTIDE SEQUENCE [LARGE SCALE GENOMIC DNA]</scope>
    <source>
        <strain evidence="3 4">JCM 13519</strain>
    </source>
</reference>
<dbReference type="InterPro" id="IPR024079">
    <property type="entry name" value="MetalloPept_cat_dom_sf"/>
</dbReference>
<evidence type="ECO:0008006" key="5">
    <source>
        <dbReference type="Google" id="ProtNLM"/>
    </source>
</evidence>
<organism evidence="3 4">
    <name type="scientific">Arthrobacter methylotrophus</name>
    <dbReference type="NCBI Taxonomy" id="121291"/>
    <lineage>
        <taxon>Bacteria</taxon>
        <taxon>Bacillati</taxon>
        <taxon>Actinomycetota</taxon>
        <taxon>Actinomycetes</taxon>
        <taxon>Micrococcales</taxon>
        <taxon>Micrococcaceae</taxon>
        <taxon>Arthrobacter</taxon>
    </lineage>
</organism>